<dbReference type="AlphaFoldDB" id="A0A2V1MYM8"/>
<dbReference type="PANTHER" id="PTHR40066">
    <property type="entry name" value="UPF0473 PROTEIN CBO2561/CLC_2432"/>
    <property type="match status" value="1"/>
</dbReference>
<evidence type="ECO:0000313" key="4">
    <source>
        <dbReference type="Proteomes" id="UP000245080"/>
    </source>
</evidence>
<name>A0A2V1MYM8_9LACO</name>
<proteinExistence type="inferred from homology"/>
<dbReference type="RefSeq" id="WP_109251045.1">
    <property type="nucleotide sequence ID" value="NZ_QCXQ01000006.1"/>
</dbReference>
<accession>A0A2V1MYM8</accession>
<dbReference type="HAMAP" id="MF_01448">
    <property type="entry name" value="UPF0473"/>
    <property type="match status" value="1"/>
</dbReference>
<keyword evidence="4" id="KW-1185">Reference proteome</keyword>
<dbReference type="Pfam" id="PF06949">
    <property type="entry name" value="DUF1292"/>
    <property type="match status" value="1"/>
</dbReference>
<protein>
    <recommendedName>
        <fullName evidence="2">UPF0473 protein DCM90_09100</fullName>
    </recommendedName>
</protein>
<dbReference type="EMBL" id="QCXQ01000006">
    <property type="protein sequence ID" value="PWF99587.1"/>
    <property type="molecule type" value="Genomic_DNA"/>
</dbReference>
<comment type="similarity">
    <text evidence="1 2">Belongs to the UPF0473 family.</text>
</comment>
<evidence type="ECO:0000256" key="2">
    <source>
        <dbReference type="HAMAP-Rule" id="MF_01448"/>
    </source>
</evidence>
<reference evidence="3 4" key="1">
    <citation type="journal article" date="2018" name="Int. J. Syst. Evol. Microbiol.">
        <title>Lactobacillus bambusae sp. nov., isolated from a traditional fermented Ma-bamboo shoots of Taiwan.</title>
        <authorList>
            <person name="Wang L.-T."/>
        </authorList>
    </citation>
    <scope>NUCLEOTIDE SEQUENCE [LARGE SCALE GENOMIC DNA]</scope>
    <source>
        <strain evidence="3 4">BS-W1</strain>
    </source>
</reference>
<evidence type="ECO:0000256" key="1">
    <source>
        <dbReference type="ARBA" id="ARBA00008439"/>
    </source>
</evidence>
<dbReference type="OrthoDB" id="2086132at2"/>
<dbReference type="PANTHER" id="PTHR40066:SF1">
    <property type="entry name" value="UPF0473 PROTEIN CBO2561_CLC_2432"/>
    <property type="match status" value="1"/>
</dbReference>
<dbReference type="NCBIfam" id="NF010217">
    <property type="entry name" value="PRK13678.1-4"/>
    <property type="match status" value="1"/>
</dbReference>
<organism evidence="3 4">
    <name type="scientific">Levilactobacillus bambusae</name>
    <dbReference type="NCBI Taxonomy" id="2024736"/>
    <lineage>
        <taxon>Bacteria</taxon>
        <taxon>Bacillati</taxon>
        <taxon>Bacillota</taxon>
        <taxon>Bacilli</taxon>
        <taxon>Lactobacillales</taxon>
        <taxon>Lactobacillaceae</taxon>
        <taxon>Levilactobacillus</taxon>
    </lineage>
</organism>
<sequence length="108" mass="12025">MSEENQEQITLVDEDGAEQLYNVLFTFQSDDYGKSYILIYPAGAGEDEEVDIQAYALPADDDPANPSGGELQLIESDEEWDMIESVLNTFLDDGSIDPDAAKENHDHH</sequence>
<evidence type="ECO:0000313" key="3">
    <source>
        <dbReference type="EMBL" id="PWF99587.1"/>
    </source>
</evidence>
<dbReference type="InterPro" id="IPR009711">
    <property type="entry name" value="UPF0473"/>
</dbReference>
<gene>
    <name evidence="3" type="ORF">DCM90_09100</name>
</gene>
<dbReference type="Proteomes" id="UP000245080">
    <property type="component" value="Unassembled WGS sequence"/>
</dbReference>
<comment type="caution">
    <text evidence="3">The sequence shown here is derived from an EMBL/GenBank/DDBJ whole genome shotgun (WGS) entry which is preliminary data.</text>
</comment>